<dbReference type="InterPro" id="IPR024692">
    <property type="entry name" value="PTS_EI"/>
</dbReference>
<keyword evidence="13" id="KW-0479">Metal-binding</keyword>
<feature type="domain" description="PEP-utilising enzyme mobile" evidence="17">
    <location>
        <begin position="161"/>
        <end position="230"/>
    </location>
</feature>
<evidence type="ECO:0000259" key="18">
    <source>
        <dbReference type="Pfam" id="PF02896"/>
    </source>
</evidence>
<evidence type="ECO:0000256" key="10">
    <source>
        <dbReference type="ARBA" id="ARBA00022597"/>
    </source>
</evidence>
<dbReference type="EMBL" id="MLJW01000023">
    <property type="protein sequence ID" value="OIR10451.1"/>
    <property type="molecule type" value="Genomic_DNA"/>
</dbReference>
<keyword evidence="20" id="KW-0670">Pyruvate</keyword>
<evidence type="ECO:0000256" key="11">
    <source>
        <dbReference type="ARBA" id="ARBA00022679"/>
    </source>
</evidence>
<comment type="subcellular location">
    <subcellularLocation>
        <location evidence="4">Cytoplasm</location>
    </subcellularLocation>
</comment>
<dbReference type="SUPFAM" id="SSF52009">
    <property type="entry name" value="Phosphohistidine domain"/>
    <property type="match status" value="1"/>
</dbReference>
<protein>
    <recommendedName>
        <fullName evidence="7">Phosphoenolpyruvate-protein phosphotransferase</fullName>
        <ecNumber evidence="6">2.7.3.9</ecNumber>
    </recommendedName>
    <alternativeName>
        <fullName evidence="16">Phosphotransferase system, enzyme I</fullName>
    </alternativeName>
</protein>
<dbReference type="Gene3D" id="3.20.20.60">
    <property type="entry name" value="Phosphoenolpyruvate-binding domains"/>
    <property type="match status" value="1"/>
</dbReference>
<dbReference type="Gene3D" id="1.10.274.10">
    <property type="entry name" value="PtsI, HPr-binding domain"/>
    <property type="match status" value="1"/>
</dbReference>
<evidence type="ECO:0000256" key="8">
    <source>
        <dbReference type="ARBA" id="ARBA00022448"/>
    </source>
</evidence>
<dbReference type="InterPro" id="IPR040442">
    <property type="entry name" value="Pyrv_kinase-like_dom_sf"/>
</dbReference>
<dbReference type="GO" id="GO:0046872">
    <property type="term" value="F:metal ion binding"/>
    <property type="evidence" value="ECO:0007669"/>
    <property type="project" value="UniProtKB-KW"/>
</dbReference>
<dbReference type="InterPro" id="IPR050499">
    <property type="entry name" value="PEP-utilizing_PTS_enzyme"/>
</dbReference>
<evidence type="ECO:0000256" key="4">
    <source>
        <dbReference type="ARBA" id="ARBA00004496"/>
    </source>
</evidence>
<comment type="similarity">
    <text evidence="5">Belongs to the PEP-utilizing enzyme family.</text>
</comment>
<dbReference type="GO" id="GO:0009401">
    <property type="term" value="P:phosphoenolpyruvate-dependent sugar phosphotransferase system"/>
    <property type="evidence" value="ECO:0007669"/>
    <property type="project" value="UniProtKB-KW"/>
</dbReference>
<dbReference type="InterPro" id="IPR018274">
    <property type="entry name" value="PEP_util_AS"/>
</dbReference>
<dbReference type="SUPFAM" id="SSF47831">
    <property type="entry name" value="Enzyme I of the PEP:sugar phosphotransferase system HPr-binding (sub)domain"/>
    <property type="match status" value="1"/>
</dbReference>
<keyword evidence="10" id="KW-0762">Sugar transport</keyword>
<evidence type="ECO:0000256" key="3">
    <source>
        <dbReference type="ARBA" id="ARBA00002728"/>
    </source>
</evidence>
<accession>A0A1J5SR34</accession>
<dbReference type="InterPro" id="IPR008279">
    <property type="entry name" value="PEP-util_enz_mobile_dom"/>
</dbReference>
<dbReference type="InterPro" id="IPR015813">
    <property type="entry name" value="Pyrv/PenolPyrv_kinase-like_dom"/>
</dbReference>
<evidence type="ECO:0000256" key="16">
    <source>
        <dbReference type="ARBA" id="ARBA00033235"/>
    </source>
</evidence>
<evidence type="ECO:0000256" key="15">
    <source>
        <dbReference type="ARBA" id="ARBA00022842"/>
    </source>
</evidence>
<comment type="catalytic activity">
    <reaction evidence="1">
        <text>L-histidyl-[protein] + phosphoenolpyruvate = N(pros)-phospho-L-histidyl-[protein] + pyruvate</text>
        <dbReference type="Rhea" id="RHEA:23880"/>
        <dbReference type="Rhea" id="RHEA-COMP:9745"/>
        <dbReference type="Rhea" id="RHEA-COMP:9746"/>
        <dbReference type="ChEBI" id="CHEBI:15361"/>
        <dbReference type="ChEBI" id="CHEBI:29979"/>
        <dbReference type="ChEBI" id="CHEBI:58702"/>
        <dbReference type="ChEBI" id="CHEBI:64837"/>
        <dbReference type="EC" id="2.7.3.9"/>
    </reaction>
</comment>
<dbReference type="GO" id="GO:0008965">
    <property type="term" value="F:phosphoenolpyruvate-protein phosphotransferase activity"/>
    <property type="evidence" value="ECO:0007669"/>
    <property type="project" value="UniProtKB-EC"/>
</dbReference>
<evidence type="ECO:0000256" key="1">
    <source>
        <dbReference type="ARBA" id="ARBA00000683"/>
    </source>
</evidence>
<dbReference type="InterPro" id="IPR023151">
    <property type="entry name" value="PEP_util_CS"/>
</dbReference>
<proteinExistence type="inferred from homology"/>
<keyword evidence="12" id="KW-0598">Phosphotransferase system</keyword>
<keyword evidence="15" id="KW-0460">Magnesium</keyword>
<comment type="caution">
    <text evidence="20">The sequence shown here is derived from an EMBL/GenBank/DDBJ whole genome shotgun (WGS) entry which is preliminary data.</text>
</comment>
<dbReference type="PANTHER" id="PTHR46244:SF3">
    <property type="entry name" value="PHOSPHOENOLPYRUVATE-PROTEIN PHOSPHOTRANSFERASE"/>
    <property type="match status" value="1"/>
</dbReference>
<dbReference type="InterPro" id="IPR036637">
    <property type="entry name" value="Phosphohistidine_dom_sf"/>
</dbReference>
<organism evidence="20">
    <name type="scientific">mine drainage metagenome</name>
    <dbReference type="NCBI Taxonomy" id="410659"/>
    <lineage>
        <taxon>unclassified sequences</taxon>
        <taxon>metagenomes</taxon>
        <taxon>ecological metagenomes</taxon>
    </lineage>
</organism>
<dbReference type="EC" id="2.7.3.9" evidence="6"/>
<dbReference type="PRINTS" id="PR01736">
    <property type="entry name" value="PHPHTRNFRASE"/>
</dbReference>
<dbReference type="AlphaFoldDB" id="A0A1J5SR34"/>
<gene>
    <name evidence="20" type="primary">ptsI_3</name>
    <name evidence="20" type="ORF">GALL_77630</name>
</gene>
<keyword evidence="8" id="KW-0813">Transport</keyword>
<evidence type="ECO:0000256" key="13">
    <source>
        <dbReference type="ARBA" id="ARBA00022723"/>
    </source>
</evidence>
<evidence type="ECO:0000256" key="12">
    <source>
        <dbReference type="ARBA" id="ARBA00022683"/>
    </source>
</evidence>
<evidence type="ECO:0000256" key="2">
    <source>
        <dbReference type="ARBA" id="ARBA00001946"/>
    </source>
</evidence>
<keyword evidence="9" id="KW-0963">Cytoplasm</keyword>
<dbReference type="PANTHER" id="PTHR46244">
    <property type="entry name" value="PHOSPHOENOLPYRUVATE-PROTEIN PHOSPHOTRANSFERASE"/>
    <property type="match status" value="1"/>
</dbReference>
<comment type="function">
    <text evidence="3">General (non sugar-specific) component of the phosphoenolpyruvate-dependent sugar phosphotransferase system (sugar PTS). This major carbohydrate active-transport system catalyzes the phosphorylation of incoming sugar substrates concomitantly with their translocation across the cell membrane. Enzyme I transfers the phosphoryl group from phosphoenolpyruvate (PEP) to the phosphoryl carrier protein (HPr).</text>
</comment>
<evidence type="ECO:0000256" key="14">
    <source>
        <dbReference type="ARBA" id="ARBA00022777"/>
    </source>
</evidence>
<dbReference type="InterPro" id="IPR008731">
    <property type="entry name" value="PTS_EIN"/>
</dbReference>
<dbReference type="GO" id="GO:0016301">
    <property type="term" value="F:kinase activity"/>
    <property type="evidence" value="ECO:0007669"/>
    <property type="project" value="UniProtKB-KW"/>
</dbReference>
<dbReference type="Pfam" id="PF00391">
    <property type="entry name" value="PEP-utilizers"/>
    <property type="match status" value="1"/>
</dbReference>
<evidence type="ECO:0000313" key="20">
    <source>
        <dbReference type="EMBL" id="OIR10451.1"/>
    </source>
</evidence>
<sequence length="575" mass="63683">MSFTLHGLPVSSGIAIGHAHLVSHTSLEVAHYVLPKHLVDEEVARLDAALEATRMELSDLRSYRPQQAAAEFDAFLDLHLMILGDEHISQAARQMVLREHCNAEWALKMQMDELVTQFEAFEDTYLRERKTDVVQVVERVLKALNGESGHVPPTTKHDVEMILVAHDVSPADLIQLKPHQFSGILTDLGGATSHTSIVARSLNTPCVVGLHHARELIKDHDMLIVDGEQGVVIVDPDKHLLADYRLRKSQWELERQKLKRLKTAHADTLDGTHIELHANIEMPNDLMEVKENGATGIGLFRSEFLFLNRDNLPDEEEQFNAYREVVEGMEGLPVTIRTFDLGADKQIKGAVRVASNPALGLRAIRLCLAEPQLFRAQLRALLRASAYGNLKVLVPMLSGVSEINQTLQFIEGAKQSLANEGIPYDPKVQIGGMIEIPAAALALNVFIKKLDFLSIGTNDLIQYTLAIDRTDDEVAHLYDPLHPAVLQLLAHVIGSANKAGVPISVCGEMAGELAYTRLLLGLGLRQFSMHPAQLLGTKQRVLTTSLPEMAPLVQKIMRADDPMKIRDLLDRLNSA</sequence>
<feature type="domain" description="Phosphotransferase system enzyme I N-terminal" evidence="19">
    <location>
        <begin position="6"/>
        <end position="129"/>
    </location>
</feature>
<name>A0A1J5SR34_9ZZZZ</name>
<dbReference type="PROSITE" id="PS00742">
    <property type="entry name" value="PEP_ENZYMES_2"/>
    <property type="match status" value="1"/>
</dbReference>
<reference evidence="20" key="1">
    <citation type="submission" date="2016-10" db="EMBL/GenBank/DDBJ databases">
        <title>Sequence of Gallionella enrichment culture.</title>
        <authorList>
            <person name="Poehlein A."/>
            <person name="Muehling M."/>
            <person name="Daniel R."/>
        </authorList>
    </citation>
    <scope>NUCLEOTIDE SEQUENCE</scope>
</reference>
<evidence type="ECO:0000259" key="17">
    <source>
        <dbReference type="Pfam" id="PF00391"/>
    </source>
</evidence>
<keyword evidence="11 20" id="KW-0808">Transferase</keyword>
<dbReference type="InterPro" id="IPR000121">
    <property type="entry name" value="PEP_util_C"/>
</dbReference>
<dbReference type="InterPro" id="IPR006318">
    <property type="entry name" value="PTS_EI-like"/>
</dbReference>
<dbReference type="Gene3D" id="3.50.30.10">
    <property type="entry name" value="Phosphohistidine domain"/>
    <property type="match status" value="1"/>
</dbReference>
<dbReference type="NCBIfam" id="TIGR01417">
    <property type="entry name" value="PTS_I_fam"/>
    <property type="match status" value="1"/>
</dbReference>
<dbReference type="GO" id="GO:0005737">
    <property type="term" value="C:cytoplasm"/>
    <property type="evidence" value="ECO:0007669"/>
    <property type="project" value="UniProtKB-SubCell"/>
</dbReference>
<feature type="domain" description="PEP-utilising enzyme C-terminal" evidence="18">
    <location>
        <begin position="256"/>
        <end position="543"/>
    </location>
</feature>
<keyword evidence="14" id="KW-0418">Kinase</keyword>
<dbReference type="Pfam" id="PF02896">
    <property type="entry name" value="PEP-utilizers_C"/>
    <property type="match status" value="1"/>
</dbReference>
<comment type="cofactor">
    <cofactor evidence="2">
        <name>Mg(2+)</name>
        <dbReference type="ChEBI" id="CHEBI:18420"/>
    </cofactor>
</comment>
<dbReference type="SUPFAM" id="SSF51621">
    <property type="entry name" value="Phosphoenolpyruvate/pyruvate domain"/>
    <property type="match status" value="1"/>
</dbReference>
<evidence type="ECO:0000256" key="6">
    <source>
        <dbReference type="ARBA" id="ARBA00012232"/>
    </source>
</evidence>
<evidence type="ECO:0000259" key="19">
    <source>
        <dbReference type="Pfam" id="PF05524"/>
    </source>
</evidence>
<dbReference type="PROSITE" id="PS00370">
    <property type="entry name" value="PEP_ENZYMES_PHOS_SITE"/>
    <property type="match status" value="1"/>
</dbReference>
<dbReference type="Pfam" id="PF05524">
    <property type="entry name" value="PEP-utilisers_N"/>
    <property type="match status" value="1"/>
</dbReference>
<evidence type="ECO:0000256" key="7">
    <source>
        <dbReference type="ARBA" id="ARBA00016544"/>
    </source>
</evidence>
<dbReference type="PIRSF" id="PIRSF000732">
    <property type="entry name" value="PTS_enzyme_I"/>
    <property type="match status" value="1"/>
</dbReference>
<dbReference type="InterPro" id="IPR036618">
    <property type="entry name" value="PtsI_HPr-bd_sf"/>
</dbReference>
<evidence type="ECO:0000256" key="5">
    <source>
        <dbReference type="ARBA" id="ARBA00007837"/>
    </source>
</evidence>
<evidence type="ECO:0000256" key="9">
    <source>
        <dbReference type="ARBA" id="ARBA00022490"/>
    </source>
</evidence>